<organism evidence="5 6">
    <name type="scientific">Cohnella candidum</name>
    <dbReference type="NCBI Taxonomy" id="2674991"/>
    <lineage>
        <taxon>Bacteria</taxon>
        <taxon>Bacillati</taxon>
        <taxon>Bacillota</taxon>
        <taxon>Bacilli</taxon>
        <taxon>Bacillales</taxon>
        <taxon>Paenibacillaceae</taxon>
        <taxon>Cohnella</taxon>
    </lineage>
</organism>
<dbReference type="Proteomes" id="UP000269097">
    <property type="component" value="Chromosome"/>
</dbReference>
<keyword evidence="6" id="KW-1185">Reference proteome</keyword>
<dbReference type="InterPro" id="IPR001279">
    <property type="entry name" value="Metallo-B-lactamas"/>
</dbReference>
<evidence type="ECO:0000256" key="1">
    <source>
        <dbReference type="ARBA" id="ARBA00034221"/>
    </source>
</evidence>
<dbReference type="SUPFAM" id="SSF56281">
    <property type="entry name" value="Metallo-hydrolase/oxidoreductase"/>
    <property type="match status" value="1"/>
</dbReference>
<evidence type="ECO:0000313" key="5">
    <source>
        <dbReference type="EMBL" id="AYQ75485.1"/>
    </source>
</evidence>
<gene>
    <name evidence="5" type="ORF">EAV92_04230</name>
</gene>
<dbReference type="KEGG" id="coh:EAV92_04230"/>
<comment type="function">
    <text evidence="2">Counteracts the endogenous Pycsar antiviral defense system. Phosphodiesterase that enables metal-dependent hydrolysis of host cyclic nucleotide Pycsar defense signals such as cCMP and cUMP.</text>
</comment>
<dbReference type="Gene3D" id="3.60.15.10">
    <property type="entry name" value="Ribonuclease Z/Hydroxyacylglutathione hydrolase-like"/>
    <property type="match status" value="1"/>
</dbReference>
<reference evidence="5 6" key="1">
    <citation type="submission" date="2018-10" db="EMBL/GenBank/DDBJ databases">
        <title>Genome Sequence of Cohnella sp.</title>
        <authorList>
            <person name="Srinivasan S."/>
            <person name="Kim M.K."/>
        </authorList>
    </citation>
    <scope>NUCLEOTIDE SEQUENCE [LARGE SCALE GENOMIC DNA]</scope>
    <source>
        <strain evidence="5 6">18JY8-7</strain>
    </source>
</reference>
<dbReference type="Pfam" id="PF23023">
    <property type="entry name" value="Anti-Pycsar_Apyc1"/>
    <property type="match status" value="1"/>
</dbReference>
<dbReference type="EMBL" id="CP033433">
    <property type="protein sequence ID" value="AYQ75485.1"/>
    <property type="molecule type" value="Genomic_DNA"/>
</dbReference>
<sequence>MLGTGSAFAKTFYNNNALLEAGGRTLMLDCGITAPRALYELGKGFDEIDAILISHIHADHVGGLEEFAFQMKFIYRRKPVLYAADTLLVPLWENSLRGGLEQDGCHTLEDYFEVRPLTEGVKTELLPGIEAELLRTSHIPNKPSYSILFNDRFFYTADMTFDGELLERMVKERGVTAIFHDCQLHPPGVVHADLARLLTLPEELQRIIYLMHYGDDQPDFVGRTGRMRFVEQHKIYAIEHGTVVSAAENRYDGKESVRKDA</sequence>
<evidence type="ECO:0000259" key="4">
    <source>
        <dbReference type="SMART" id="SM00849"/>
    </source>
</evidence>
<proteinExistence type="predicted"/>
<evidence type="ECO:0000256" key="3">
    <source>
        <dbReference type="ARBA" id="ARBA00048505"/>
    </source>
</evidence>
<evidence type="ECO:0000256" key="2">
    <source>
        <dbReference type="ARBA" id="ARBA00034301"/>
    </source>
</evidence>
<evidence type="ECO:0000313" key="6">
    <source>
        <dbReference type="Proteomes" id="UP000269097"/>
    </source>
</evidence>
<protein>
    <submittedName>
        <fullName evidence="5">Ribonuclease Z</fullName>
    </submittedName>
</protein>
<name>A0A3G3K4L6_9BACL</name>
<accession>A0A3G3K4L6</accession>
<dbReference type="GO" id="GO:0016787">
    <property type="term" value="F:hydrolase activity"/>
    <property type="evidence" value="ECO:0007669"/>
    <property type="project" value="UniProtKB-KW"/>
</dbReference>
<dbReference type="AlphaFoldDB" id="A0A3G3K4L6"/>
<comment type="catalytic activity">
    <reaction evidence="1">
        <text>3',5'-cyclic CMP + H2O = CMP + H(+)</text>
        <dbReference type="Rhea" id="RHEA:72675"/>
        <dbReference type="ChEBI" id="CHEBI:15377"/>
        <dbReference type="ChEBI" id="CHEBI:15378"/>
        <dbReference type="ChEBI" id="CHEBI:58003"/>
        <dbReference type="ChEBI" id="CHEBI:60377"/>
    </reaction>
    <physiologicalReaction direction="left-to-right" evidence="1">
        <dbReference type="Rhea" id="RHEA:72676"/>
    </physiologicalReaction>
</comment>
<comment type="catalytic activity">
    <reaction evidence="3">
        <text>3',5'-cyclic UMP + H2O = UMP + H(+)</text>
        <dbReference type="Rhea" id="RHEA:70575"/>
        <dbReference type="ChEBI" id="CHEBI:15377"/>
        <dbReference type="ChEBI" id="CHEBI:15378"/>
        <dbReference type="ChEBI" id="CHEBI:57865"/>
        <dbReference type="ChEBI" id="CHEBI:184387"/>
    </reaction>
    <physiologicalReaction direction="left-to-right" evidence="3">
        <dbReference type="Rhea" id="RHEA:70576"/>
    </physiologicalReaction>
</comment>
<dbReference type="InterPro" id="IPR036866">
    <property type="entry name" value="RibonucZ/Hydroxyglut_hydro"/>
</dbReference>
<feature type="domain" description="Metallo-beta-lactamase" evidence="4">
    <location>
        <begin position="13"/>
        <end position="212"/>
    </location>
</feature>
<dbReference type="GO" id="GO:0046872">
    <property type="term" value="F:metal ion binding"/>
    <property type="evidence" value="ECO:0007669"/>
    <property type="project" value="UniProtKB-KW"/>
</dbReference>
<dbReference type="SMART" id="SM00849">
    <property type="entry name" value="Lactamase_B"/>
    <property type="match status" value="1"/>
</dbReference>